<name>A0A512NT91_9HYPH</name>
<dbReference type="Proteomes" id="UP000321058">
    <property type="component" value="Unassembled WGS sequence"/>
</dbReference>
<feature type="domain" description="Sulfatase N-terminal" evidence="3">
    <location>
        <begin position="140"/>
        <end position="381"/>
    </location>
</feature>
<evidence type="ECO:0000256" key="2">
    <source>
        <dbReference type="ARBA" id="ARBA00022801"/>
    </source>
</evidence>
<evidence type="ECO:0000313" key="4">
    <source>
        <dbReference type="EMBL" id="GEP62141.1"/>
    </source>
</evidence>
<dbReference type="GO" id="GO:0046872">
    <property type="term" value="F:metal ion binding"/>
    <property type="evidence" value="ECO:0007669"/>
    <property type="project" value="UniProtKB-KW"/>
</dbReference>
<dbReference type="PANTHER" id="PTHR45953">
    <property type="entry name" value="IDURONATE 2-SULFATASE"/>
    <property type="match status" value="1"/>
</dbReference>
<dbReference type="SUPFAM" id="SSF53649">
    <property type="entry name" value="Alkaline phosphatase-like"/>
    <property type="match status" value="1"/>
</dbReference>
<reference evidence="4 5" key="1">
    <citation type="submission" date="2019-07" db="EMBL/GenBank/DDBJ databases">
        <title>Whole genome shotgun sequence of Reyranella soli NBRC 108950.</title>
        <authorList>
            <person name="Hosoyama A."/>
            <person name="Uohara A."/>
            <person name="Ohji S."/>
            <person name="Ichikawa N."/>
        </authorList>
    </citation>
    <scope>NUCLEOTIDE SEQUENCE [LARGE SCALE GENOMIC DNA]</scope>
    <source>
        <strain evidence="4 5">NBRC 108950</strain>
    </source>
</reference>
<dbReference type="InterPro" id="IPR017850">
    <property type="entry name" value="Alkaline_phosphatase_core_sf"/>
</dbReference>
<keyword evidence="5" id="KW-1185">Reference proteome</keyword>
<dbReference type="PANTHER" id="PTHR45953:SF1">
    <property type="entry name" value="IDURONATE 2-SULFATASE"/>
    <property type="match status" value="1"/>
</dbReference>
<dbReference type="EMBL" id="BKAJ01000317">
    <property type="protein sequence ID" value="GEP62141.1"/>
    <property type="molecule type" value="Genomic_DNA"/>
</dbReference>
<evidence type="ECO:0000313" key="5">
    <source>
        <dbReference type="Proteomes" id="UP000321058"/>
    </source>
</evidence>
<dbReference type="GO" id="GO:0008484">
    <property type="term" value="F:sulfuric ester hydrolase activity"/>
    <property type="evidence" value="ECO:0007669"/>
    <property type="project" value="TreeGrafter"/>
</dbReference>
<feature type="domain" description="Sulfatase N-terminal" evidence="3">
    <location>
        <begin position="5"/>
        <end position="105"/>
    </location>
</feature>
<proteinExistence type="predicted"/>
<evidence type="ECO:0000256" key="1">
    <source>
        <dbReference type="ARBA" id="ARBA00022723"/>
    </source>
</evidence>
<keyword evidence="1" id="KW-0479">Metal-binding</keyword>
<dbReference type="GO" id="GO:0005737">
    <property type="term" value="C:cytoplasm"/>
    <property type="evidence" value="ECO:0007669"/>
    <property type="project" value="TreeGrafter"/>
</dbReference>
<protein>
    <submittedName>
        <fullName evidence="4">Sulfatase</fullName>
    </submittedName>
</protein>
<sequence>MGKVRNVLFIMCDQLRADHLSCAGHPHLKTPAIDSLAAKGVLFPRAYVQSGVCGPSRMSYYTGRYMFSHGATWNRVPLSLREKTIGDYLRPAGIRVALAGKTHVLPDLDGLERYGIEGGSAMAALMRAGRFEELDRYDGHSPPGEESHYAAYLRKQGYNSDDPWSDYVISADGPDGPVSGWHMRNVHLPARVAEEHSETAYMTREAMHFVEDMGDRPWFLHLSYVKPHWPYMVPAPYHKMYSAKDCLPLNRDERELLDQHPVLAAYRQHDESQSFQRADAPDIVRPAYMGLIKQVDDWLGRLFEHLKKLGRFDDTLILFTADHGDFLGDHWLGEKEMFYEEAQRVPFIVYDPDPAADTTRGTIDERFVEAVDVVPTCLAALEQPANDHLVEGCSLLPLLRAGKVENWRDAVFSELDYSFREARKILKRGPRDCRAIMVRTDRWKYVWWQDFRPMLFDLANDPKELSDLGADDAHANIRREMEERMAAWLKGRKTRVTVDDAYVEARTATHKKHGILFGMW</sequence>
<comment type="caution">
    <text evidence="4">The sequence shown here is derived from an EMBL/GenBank/DDBJ whole genome shotgun (WGS) entry which is preliminary data.</text>
</comment>
<dbReference type="AlphaFoldDB" id="A0A512NT91"/>
<accession>A0A512NT91</accession>
<gene>
    <name evidence="4" type="ORF">RSO01_93070</name>
</gene>
<keyword evidence="2" id="KW-0378">Hydrolase</keyword>
<dbReference type="RefSeq" id="WP_147157400.1">
    <property type="nucleotide sequence ID" value="NZ_BKAJ01000317.1"/>
</dbReference>
<evidence type="ECO:0000259" key="3">
    <source>
        <dbReference type="Pfam" id="PF00884"/>
    </source>
</evidence>
<dbReference type="InterPro" id="IPR000917">
    <property type="entry name" value="Sulfatase_N"/>
</dbReference>
<organism evidence="4 5">
    <name type="scientific">Reyranella soli</name>
    <dbReference type="NCBI Taxonomy" id="1230389"/>
    <lineage>
        <taxon>Bacteria</taxon>
        <taxon>Pseudomonadati</taxon>
        <taxon>Pseudomonadota</taxon>
        <taxon>Alphaproteobacteria</taxon>
        <taxon>Hyphomicrobiales</taxon>
        <taxon>Reyranellaceae</taxon>
        <taxon>Reyranella</taxon>
    </lineage>
</organism>
<dbReference type="Gene3D" id="3.40.720.10">
    <property type="entry name" value="Alkaline Phosphatase, subunit A"/>
    <property type="match status" value="1"/>
</dbReference>
<dbReference type="Pfam" id="PF00884">
    <property type="entry name" value="Sulfatase"/>
    <property type="match status" value="2"/>
</dbReference>
<dbReference type="OrthoDB" id="9795675at2"/>